<feature type="chain" id="PRO_5032700635" description="Gram-positive cocci surface proteins LPxTG domain-containing protein" evidence="3">
    <location>
        <begin position="29"/>
        <end position="469"/>
    </location>
</feature>
<evidence type="ECO:0000256" key="2">
    <source>
        <dbReference type="SAM" id="Phobius"/>
    </source>
</evidence>
<feature type="compositionally biased region" description="Low complexity" evidence="1">
    <location>
        <begin position="370"/>
        <end position="406"/>
    </location>
</feature>
<feature type="region of interest" description="Disordered" evidence="1">
    <location>
        <begin position="362"/>
        <end position="406"/>
    </location>
</feature>
<comment type="caution">
    <text evidence="4">The sequence shown here is derived from an EMBL/GenBank/DDBJ whole genome shotgun (WGS) entry which is preliminary data.</text>
</comment>
<feature type="transmembrane region" description="Helical" evidence="2">
    <location>
        <begin position="439"/>
        <end position="459"/>
    </location>
</feature>
<sequence length="469" mass="47793">MKLRSILACGVAALITVGAGLGAGSATAAPTPMPAAAPTATAPTLSPARFIEGTVESVAVSGSCPVPAAGDASKNAAQVSVLDETDEVLWQSDLLPLNATGGYRTELWADYLWPGTFTVSVNCQTYDTQSTQTATLTVTPAATESIELVDNNGGVLLTGDPVTVVNTIRAVAALEAPQFIDVYWPEDELRFDPNIPPKVQLRGPDGAFIDLVYETRFVPELSTFTVWIESDIPEGGVVTVEVPAVVTAPAGGSVTVYSSDADGRVISKSYRGGESGAPKLVVTPTEGAAGINVKIDATGLQPNTTYDVEFHSKPTHVGQVTSDANGEVHTSITIPADAATGQHVIALFLDGEVVVAAPFRVTTPVPPTTTPGTTPTPTGSGPSATATASTSTSTSPSTREVAGTATSTVTSAVIVWPPSTSVRNVAGEHPLANTGAGSVGPLAGAGAALLVLGGALLLLTRRRDADHQH</sequence>
<evidence type="ECO:0000313" key="4">
    <source>
        <dbReference type="EMBL" id="NNG37150.1"/>
    </source>
</evidence>
<evidence type="ECO:0008006" key="6">
    <source>
        <dbReference type="Google" id="ProtNLM"/>
    </source>
</evidence>
<organism evidence="4 5">
    <name type="scientific">Nakamurella aerolata</name>
    <dbReference type="NCBI Taxonomy" id="1656892"/>
    <lineage>
        <taxon>Bacteria</taxon>
        <taxon>Bacillati</taxon>
        <taxon>Actinomycetota</taxon>
        <taxon>Actinomycetes</taxon>
        <taxon>Nakamurellales</taxon>
        <taxon>Nakamurellaceae</taxon>
        <taxon>Nakamurella</taxon>
    </lineage>
</organism>
<evidence type="ECO:0000256" key="3">
    <source>
        <dbReference type="SAM" id="SignalP"/>
    </source>
</evidence>
<evidence type="ECO:0000313" key="5">
    <source>
        <dbReference type="Proteomes" id="UP000562984"/>
    </source>
</evidence>
<gene>
    <name evidence="4" type="ORF">HKD39_15850</name>
</gene>
<dbReference type="InterPro" id="IPR027273">
    <property type="entry name" value="Neocarzinostatin-like"/>
</dbReference>
<reference evidence="4 5" key="1">
    <citation type="submission" date="2020-05" db="EMBL/GenBank/DDBJ databases">
        <title>Nakamurella sp. DB0629 isolated from air conditioner.</title>
        <authorList>
            <person name="Kim D.H."/>
            <person name="Kim D.-U."/>
        </authorList>
    </citation>
    <scope>NUCLEOTIDE SEQUENCE [LARGE SCALE GENOMIC DNA]</scope>
    <source>
        <strain evidence="4 5">DB0629</strain>
    </source>
</reference>
<dbReference type="EMBL" id="JABEND010000010">
    <property type="protein sequence ID" value="NNG37150.1"/>
    <property type="molecule type" value="Genomic_DNA"/>
</dbReference>
<evidence type="ECO:0000256" key="1">
    <source>
        <dbReference type="SAM" id="MobiDB-lite"/>
    </source>
</evidence>
<dbReference type="Proteomes" id="UP000562984">
    <property type="component" value="Unassembled WGS sequence"/>
</dbReference>
<keyword evidence="5" id="KW-1185">Reference proteome</keyword>
<accession>A0A849AFA4</accession>
<name>A0A849AFA4_9ACTN</name>
<keyword evidence="2" id="KW-0812">Transmembrane</keyword>
<dbReference type="RefSeq" id="WP_171200840.1">
    <property type="nucleotide sequence ID" value="NZ_JABEND010000010.1"/>
</dbReference>
<dbReference type="SUPFAM" id="SSF49319">
    <property type="entry name" value="Actinoxanthin-like"/>
    <property type="match status" value="1"/>
</dbReference>
<keyword evidence="2" id="KW-0472">Membrane</keyword>
<keyword evidence="3" id="KW-0732">Signal</keyword>
<protein>
    <recommendedName>
        <fullName evidence="6">Gram-positive cocci surface proteins LPxTG domain-containing protein</fullName>
    </recommendedName>
</protein>
<keyword evidence="2" id="KW-1133">Transmembrane helix</keyword>
<proteinExistence type="predicted"/>
<feature type="signal peptide" evidence="3">
    <location>
        <begin position="1"/>
        <end position="28"/>
    </location>
</feature>
<dbReference type="AlphaFoldDB" id="A0A849AFA4"/>